<dbReference type="FunCoup" id="C3YWN9">
    <property type="interactions" value="22"/>
</dbReference>
<dbReference type="PANTHER" id="PTHR15706">
    <property type="entry name" value="SH3 MULTIPLE DOMAIN"/>
    <property type="match status" value="1"/>
</dbReference>
<name>C3YWN9_BRAFL</name>
<dbReference type="GO" id="GO:0035091">
    <property type="term" value="F:phosphatidylinositol binding"/>
    <property type="evidence" value="ECO:0007669"/>
    <property type="project" value="InterPro"/>
</dbReference>
<dbReference type="Pfam" id="PF00564">
    <property type="entry name" value="PB1"/>
    <property type="match status" value="1"/>
</dbReference>
<evidence type="ECO:0000259" key="4">
    <source>
        <dbReference type="PROSITE" id="PS50195"/>
    </source>
</evidence>
<dbReference type="GO" id="GO:0045730">
    <property type="term" value="P:respiratory burst"/>
    <property type="evidence" value="ECO:0007669"/>
    <property type="project" value="InterPro"/>
</dbReference>
<dbReference type="EMBL" id="GG666561">
    <property type="protein sequence ID" value="EEN55283.1"/>
    <property type="molecule type" value="Genomic_DNA"/>
</dbReference>
<evidence type="ECO:0000256" key="2">
    <source>
        <dbReference type="PROSITE-ProRule" id="PRU00192"/>
    </source>
</evidence>
<feature type="domain" description="PX" evidence="4">
    <location>
        <begin position="17"/>
        <end position="141"/>
    </location>
</feature>
<evidence type="ECO:0000256" key="1">
    <source>
        <dbReference type="ARBA" id="ARBA00022443"/>
    </source>
</evidence>
<evidence type="ECO:0000259" key="3">
    <source>
        <dbReference type="PROSITE" id="PS50002"/>
    </source>
</evidence>
<dbReference type="AlphaFoldDB" id="C3YWN9"/>
<evidence type="ECO:0000313" key="5">
    <source>
        <dbReference type="EMBL" id="EEN55283.1"/>
    </source>
</evidence>
<dbReference type="eggNOG" id="KOG4773">
    <property type="taxonomic scope" value="Eukaryota"/>
</dbReference>
<dbReference type="Pfam" id="PF00787">
    <property type="entry name" value="PX"/>
    <property type="match status" value="1"/>
</dbReference>
<dbReference type="InterPro" id="IPR036028">
    <property type="entry name" value="SH3-like_dom_sf"/>
</dbReference>
<dbReference type="InterPro" id="IPR036871">
    <property type="entry name" value="PX_dom_sf"/>
</dbReference>
<dbReference type="STRING" id="7739.C3YWN9"/>
<dbReference type="InParanoid" id="C3YWN9"/>
<dbReference type="GO" id="GO:0016176">
    <property type="term" value="F:superoxide-generating NADPH oxidase activator activity"/>
    <property type="evidence" value="ECO:0007669"/>
    <property type="project" value="InterPro"/>
</dbReference>
<dbReference type="SUPFAM" id="SSF54277">
    <property type="entry name" value="CAD &amp; PB1 domains"/>
    <property type="match status" value="1"/>
</dbReference>
<dbReference type="CDD" id="cd06882">
    <property type="entry name" value="PX_p40phox"/>
    <property type="match status" value="1"/>
</dbReference>
<dbReference type="GO" id="GO:0043020">
    <property type="term" value="C:NADPH oxidase complex"/>
    <property type="evidence" value="ECO:0007669"/>
    <property type="project" value="InterPro"/>
</dbReference>
<dbReference type="PROSITE" id="PS50002">
    <property type="entry name" value="SH3"/>
    <property type="match status" value="1"/>
</dbReference>
<sequence>MPRPIRSRSVRGATPDNVAVTAKIVDLEKRRGITNYYVYVTEVTLNNGSSYKIFRRYSQFDALQSDLLARFPIEAGDIDAKDRVLPSLPGKIYFGRSAIREVAERRKPELNKYMQELLSLDPKISRDPDVRLFFGQTESDVLALENREKQGIVGSAPHASLKPSLNSNSAIKTSPRYGVLYPFEARTTDELSLIAGTTVSLLHRVNQDWIEGRYNMKTGLFPAGYVEIVEDLDEDQEEGEVRTTGKDIEVHPSFVENPVFMELLNLVRQSLQRQDLVLNYLDREGDLIRIKDQDDVDLMIDRSEKTLPRQLSRQLSSSQYAPWEVHATLEKDYSVYHVKDTTPRRS</sequence>
<feature type="domain" description="SH3" evidence="3">
    <location>
        <begin position="172"/>
        <end position="231"/>
    </location>
</feature>
<dbReference type="Gene3D" id="2.30.30.40">
    <property type="entry name" value="SH3 Domains"/>
    <property type="match status" value="1"/>
</dbReference>
<proteinExistence type="predicted"/>
<dbReference type="InterPro" id="IPR034912">
    <property type="entry name" value="PX_p40phox"/>
</dbReference>
<dbReference type="InterPro" id="IPR001452">
    <property type="entry name" value="SH3_domain"/>
</dbReference>
<dbReference type="SMART" id="SM00312">
    <property type="entry name" value="PX"/>
    <property type="match status" value="1"/>
</dbReference>
<dbReference type="SUPFAM" id="SSF64268">
    <property type="entry name" value="PX domain"/>
    <property type="match status" value="1"/>
</dbReference>
<dbReference type="InterPro" id="IPR001683">
    <property type="entry name" value="PX_dom"/>
</dbReference>
<dbReference type="PANTHER" id="PTHR15706:SF20">
    <property type="entry name" value="NEUTROPHIL CYTOSOL FACTOR 4"/>
    <property type="match status" value="1"/>
</dbReference>
<organism>
    <name type="scientific">Branchiostoma floridae</name>
    <name type="common">Florida lancelet</name>
    <name type="synonym">Amphioxus</name>
    <dbReference type="NCBI Taxonomy" id="7739"/>
    <lineage>
        <taxon>Eukaryota</taxon>
        <taxon>Metazoa</taxon>
        <taxon>Chordata</taxon>
        <taxon>Cephalochordata</taxon>
        <taxon>Leptocardii</taxon>
        <taxon>Amphioxiformes</taxon>
        <taxon>Branchiostomatidae</taxon>
        <taxon>Branchiostoma</taxon>
    </lineage>
</organism>
<dbReference type="PRINTS" id="PR00497">
    <property type="entry name" value="P40PHOX"/>
</dbReference>
<evidence type="ECO:0008006" key="6">
    <source>
        <dbReference type="Google" id="ProtNLM"/>
    </source>
</evidence>
<reference evidence="5" key="1">
    <citation type="journal article" date="2008" name="Nature">
        <title>The amphioxus genome and the evolution of the chordate karyotype.</title>
        <authorList>
            <consortium name="US DOE Joint Genome Institute (JGI-PGF)"/>
            <person name="Putnam N.H."/>
            <person name="Butts T."/>
            <person name="Ferrier D.E.K."/>
            <person name="Furlong R.F."/>
            <person name="Hellsten U."/>
            <person name="Kawashima T."/>
            <person name="Robinson-Rechavi M."/>
            <person name="Shoguchi E."/>
            <person name="Terry A."/>
            <person name="Yu J.-K."/>
            <person name="Benito-Gutierrez E.L."/>
            <person name="Dubchak I."/>
            <person name="Garcia-Fernandez J."/>
            <person name="Gibson-Brown J.J."/>
            <person name="Grigoriev I.V."/>
            <person name="Horton A.C."/>
            <person name="de Jong P.J."/>
            <person name="Jurka J."/>
            <person name="Kapitonov V.V."/>
            <person name="Kohara Y."/>
            <person name="Kuroki Y."/>
            <person name="Lindquist E."/>
            <person name="Lucas S."/>
            <person name="Osoegawa K."/>
            <person name="Pennacchio L.A."/>
            <person name="Salamov A.A."/>
            <person name="Satou Y."/>
            <person name="Sauka-Spengler T."/>
            <person name="Schmutz J."/>
            <person name="Shin-I T."/>
            <person name="Toyoda A."/>
            <person name="Bronner-Fraser M."/>
            <person name="Fujiyama A."/>
            <person name="Holland L.Z."/>
            <person name="Holland P.W.H."/>
            <person name="Satoh N."/>
            <person name="Rokhsar D.S."/>
        </authorList>
    </citation>
    <scope>NUCLEOTIDE SEQUENCE [LARGE SCALE GENOMIC DNA]</scope>
    <source>
        <strain evidence="5">S238N-H82</strain>
        <tissue evidence="5">Testes</tissue>
    </source>
</reference>
<dbReference type="Gene3D" id="3.30.1520.10">
    <property type="entry name" value="Phox-like domain"/>
    <property type="match status" value="1"/>
</dbReference>
<dbReference type="Pfam" id="PF14604">
    <property type="entry name" value="SH3_9"/>
    <property type="match status" value="1"/>
</dbReference>
<dbReference type="PROSITE" id="PS50195">
    <property type="entry name" value="PX"/>
    <property type="match status" value="1"/>
</dbReference>
<dbReference type="InterPro" id="IPR000919">
    <property type="entry name" value="p40phox"/>
</dbReference>
<dbReference type="InterPro" id="IPR051228">
    <property type="entry name" value="NADPH_Oxidase/PX-Domain"/>
</dbReference>
<protein>
    <recommendedName>
        <fullName evidence="6">SH3 domain-containing protein</fullName>
    </recommendedName>
</protein>
<accession>C3YWN9</accession>
<dbReference type="SUPFAM" id="SSF50044">
    <property type="entry name" value="SH3-domain"/>
    <property type="match status" value="1"/>
</dbReference>
<dbReference type="SMART" id="SM00326">
    <property type="entry name" value="SH3"/>
    <property type="match status" value="1"/>
</dbReference>
<dbReference type="InterPro" id="IPR000270">
    <property type="entry name" value="PB1_dom"/>
</dbReference>
<keyword evidence="1 2" id="KW-0728">SH3 domain</keyword>
<dbReference type="Gene3D" id="3.10.20.90">
    <property type="entry name" value="Phosphatidylinositol 3-kinase Catalytic Subunit, Chain A, domain 1"/>
    <property type="match status" value="1"/>
</dbReference>
<gene>
    <name evidence="5" type="ORF">BRAFLDRAFT_275180</name>
</gene>
<dbReference type="GO" id="GO:0006909">
    <property type="term" value="P:phagocytosis"/>
    <property type="evidence" value="ECO:0007669"/>
    <property type="project" value="InterPro"/>
</dbReference>